<dbReference type="OrthoDB" id="1666512at2"/>
<dbReference type="AlphaFoldDB" id="A0A2N5HDC5"/>
<dbReference type="EMBL" id="PGVE01000053">
    <property type="protein sequence ID" value="PLS03522.1"/>
    <property type="molecule type" value="Genomic_DNA"/>
</dbReference>
<dbReference type="InterPro" id="IPR023214">
    <property type="entry name" value="HAD_sf"/>
</dbReference>
<reference evidence="2 3" key="1">
    <citation type="submission" date="2017-11" db="EMBL/GenBank/DDBJ databases">
        <title>Comparitive Functional Genomics of Dry Heat Resistant strains isolated from the Viking Spacecraft.</title>
        <authorList>
            <person name="Seuylemezian A."/>
            <person name="Cooper K."/>
            <person name="Vaishampayan P."/>
        </authorList>
    </citation>
    <scope>NUCLEOTIDE SEQUENCE [LARGE SCALE GENOMIC DNA]</scope>
    <source>
        <strain evidence="2 3">V32-6</strain>
    </source>
</reference>
<dbReference type="SUPFAM" id="SSF56784">
    <property type="entry name" value="HAD-like"/>
    <property type="match status" value="1"/>
</dbReference>
<keyword evidence="3" id="KW-1185">Reference proteome</keyword>
<evidence type="ECO:0000313" key="3">
    <source>
        <dbReference type="Proteomes" id="UP000234950"/>
    </source>
</evidence>
<dbReference type="RefSeq" id="WP_101648552.1">
    <property type="nucleotide sequence ID" value="NZ_PGVE01000053.1"/>
</dbReference>
<sequence>MIFASDLDRTLIYSERAIKELGKPEGWRLTPVEKKGNNWVAYMTENAYIQLKELSSTSLFIPVTTRTTAQFKRFVIFPEDIRIKYAITSNGANILLQGQPIMEWSNHIQKHLKQESVLQVELLSILYREGIRLAGERKQAEEWFFYYILNCLPSESERKSIEQLASQNGWRISFQGRKLYFVPKAISKGNALDYICKLEGGKAVVGAGDSLLDWDFLKDCHYRFIPNHGELARHLGTVAFEDESSIITKNSGVSAGEEIIQQVCKLLHFNPIY</sequence>
<dbReference type="PIRSF" id="PIRSF030802">
    <property type="entry name" value="UCP030802"/>
    <property type="match status" value="1"/>
</dbReference>
<dbReference type="InterPro" id="IPR006380">
    <property type="entry name" value="SPP-like_dom"/>
</dbReference>
<dbReference type="InterPro" id="IPR024197">
    <property type="entry name" value="TPP-like"/>
</dbReference>
<dbReference type="InterPro" id="IPR036412">
    <property type="entry name" value="HAD-like_sf"/>
</dbReference>
<evidence type="ECO:0000259" key="1">
    <source>
        <dbReference type="Pfam" id="PF05116"/>
    </source>
</evidence>
<feature type="domain" description="Sucrose phosphatase-like" evidence="1">
    <location>
        <begin position="3"/>
        <end position="217"/>
    </location>
</feature>
<protein>
    <recommendedName>
        <fullName evidence="1">Sucrose phosphatase-like domain-containing protein</fullName>
    </recommendedName>
</protein>
<accession>A0A2N5HDC5</accession>
<proteinExistence type="predicted"/>
<comment type="caution">
    <text evidence="2">The sequence shown here is derived from an EMBL/GenBank/DDBJ whole genome shotgun (WGS) entry which is preliminary data.</text>
</comment>
<gene>
    <name evidence="2" type="ORF">CVD27_14135</name>
</gene>
<dbReference type="GO" id="GO:0003824">
    <property type="term" value="F:catalytic activity"/>
    <property type="evidence" value="ECO:0007669"/>
    <property type="project" value="UniProtKB-ARBA"/>
</dbReference>
<dbReference type="Pfam" id="PF05116">
    <property type="entry name" value="S6PP"/>
    <property type="match status" value="1"/>
</dbReference>
<evidence type="ECO:0000313" key="2">
    <source>
        <dbReference type="EMBL" id="PLS03522.1"/>
    </source>
</evidence>
<organism evidence="2 3">
    <name type="scientific">Neobacillus cucumis</name>
    <dbReference type="NCBI Taxonomy" id="1740721"/>
    <lineage>
        <taxon>Bacteria</taxon>
        <taxon>Bacillati</taxon>
        <taxon>Bacillota</taxon>
        <taxon>Bacilli</taxon>
        <taxon>Bacillales</taxon>
        <taxon>Bacillaceae</taxon>
        <taxon>Neobacillus</taxon>
    </lineage>
</organism>
<dbReference type="Gene3D" id="3.40.50.1000">
    <property type="entry name" value="HAD superfamily/HAD-like"/>
    <property type="match status" value="2"/>
</dbReference>
<dbReference type="Proteomes" id="UP000234950">
    <property type="component" value="Unassembled WGS sequence"/>
</dbReference>
<name>A0A2N5HDC5_9BACI</name>